<gene>
    <name evidence="5" type="ORF">BRYFOR_09290</name>
</gene>
<accession>C6LKU4</accession>
<evidence type="ECO:0000256" key="1">
    <source>
        <dbReference type="ARBA" id="ARBA00023015"/>
    </source>
</evidence>
<dbReference type="InterPro" id="IPR018062">
    <property type="entry name" value="HTH_AraC-typ_CS"/>
</dbReference>
<dbReference type="GO" id="GO:0043565">
    <property type="term" value="F:sequence-specific DNA binding"/>
    <property type="evidence" value="ECO:0007669"/>
    <property type="project" value="InterPro"/>
</dbReference>
<comment type="caution">
    <text evidence="5">The sequence shown here is derived from an EMBL/GenBank/DDBJ whole genome shotgun (WGS) entry which is preliminary data.</text>
</comment>
<proteinExistence type="predicted"/>
<dbReference type="Proteomes" id="UP000005561">
    <property type="component" value="Unassembled WGS sequence"/>
</dbReference>
<sequence>MHERIVFSIYPDYLKELSTPETDLNYCFSCRPENLGHKISLSDEEQKRFRYYVHKLSSIQGYGSDLLEKAVFLELMVYLNHCFSRYAGQNAASKEPEKPEGYHAQVDQILAYIHQNIGQPLAIETLAEHFFLSPSYLCRIFKSTTGTTINKYITAKRITLAKSLLMEGHTVSETAELCGFNDYSNFLKAFTKAVGISPKKYASFT</sequence>
<dbReference type="InterPro" id="IPR009057">
    <property type="entry name" value="Homeodomain-like_sf"/>
</dbReference>
<dbReference type="Pfam" id="PF12833">
    <property type="entry name" value="HTH_18"/>
    <property type="match status" value="1"/>
</dbReference>
<feature type="domain" description="HTH araC/xylS-type" evidence="4">
    <location>
        <begin position="107"/>
        <end position="204"/>
    </location>
</feature>
<keyword evidence="6" id="KW-1185">Reference proteome</keyword>
<dbReference type="eggNOG" id="COG2207">
    <property type="taxonomic scope" value="Bacteria"/>
</dbReference>
<dbReference type="PROSITE" id="PS00041">
    <property type="entry name" value="HTH_ARAC_FAMILY_1"/>
    <property type="match status" value="1"/>
</dbReference>
<dbReference type="SMART" id="SM00342">
    <property type="entry name" value="HTH_ARAC"/>
    <property type="match status" value="1"/>
</dbReference>
<keyword evidence="3" id="KW-0804">Transcription</keyword>
<keyword evidence="1" id="KW-0805">Transcription regulation</keyword>
<dbReference type="PROSITE" id="PS01124">
    <property type="entry name" value="HTH_ARAC_FAMILY_2"/>
    <property type="match status" value="1"/>
</dbReference>
<dbReference type="STRING" id="168384.SAMN05660368_04230"/>
<dbReference type="PANTHER" id="PTHR43280:SF34">
    <property type="entry name" value="ARAC-FAMILY TRANSCRIPTIONAL REGULATOR"/>
    <property type="match status" value="1"/>
</dbReference>
<evidence type="ECO:0000313" key="6">
    <source>
        <dbReference type="Proteomes" id="UP000005561"/>
    </source>
</evidence>
<evidence type="ECO:0000259" key="4">
    <source>
        <dbReference type="PROSITE" id="PS01124"/>
    </source>
</evidence>
<keyword evidence="2" id="KW-0238">DNA-binding</keyword>
<name>C6LKU4_9FIRM</name>
<protein>
    <submittedName>
        <fullName evidence="5">Transcriptional regulator, AraC family</fullName>
    </submittedName>
</protein>
<dbReference type="AlphaFoldDB" id="C6LKU4"/>
<dbReference type="EMBL" id="ACCL02000026">
    <property type="protein sequence ID" value="EET58691.1"/>
    <property type="molecule type" value="Genomic_DNA"/>
</dbReference>
<dbReference type="SUPFAM" id="SSF46689">
    <property type="entry name" value="Homeodomain-like"/>
    <property type="match status" value="2"/>
</dbReference>
<organism evidence="5 6">
    <name type="scientific">Marvinbryantia formatexigens DSM 14469</name>
    <dbReference type="NCBI Taxonomy" id="478749"/>
    <lineage>
        <taxon>Bacteria</taxon>
        <taxon>Bacillati</taxon>
        <taxon>Bacillota</taxon>
        <taxon>Clostridia</taxon>
        <taxon>Lachnospirales</taxon>
        <taxon>Lachnospiraceae</taxon>
        <taxon>Marvinbryantia</taxon>
    </lineage>
</organism>
<evidence type="ECO:0000256" key="2">
    <source>
        <dbReference type="ARBA" id="ARBA00023125"/>
    </source>
</evidence>
<dbReference type="Gene3D" id="1.10.10.60">
    <property type="entry name" value="Homeodomain-like"/>
    <property type="match status" value="2"/>
</dbReference>
<reference evidence="5" key="1">
    <citation type="submission" date="2009-07" db="EMBL/GenBank/DDBJ databases">
        <authorList>
            <person name="Weinstock G."/>
            <person name="Sodergren E."/>
            <person name="Clifton S."/>
            <person name="Fulton L."/>
            <person name="Fulton B."/>
            <person name="Courtney L."/>
            <person name="Fronick C."/>
            <person name="Harrison M."/>
            <person name="Strong C."/>
            <person name="Farmer C."/>
            <person name="Delahaunty K."/>
            <person name="Markovic C."/>
            <person name="Hall O."/>
            <person name="Minx P."/>
            <person name="Tomlinson C."/>
            <person name="Mitreva M."/>
            <person name="Nelson J."/>
            <person name="Hou S."/>
            <person name="Wollam A."/>
            <person name="Pepin K.H."/>
            <person name="Johnson M."/>
            <person name="Bhonagiri V."/>
            <person name="Nash W.E."/>
            <person name="Warren W."/>
            <person name="Chinwalla A."/>
            <person name="Mardis E.R."/>
            <person name="Wilson R.K."/>
        </authorList>
    </citation>
    <scope>NUCLEOTIDE SEQUENCE [LARGE SCALE GENOMIC DNA]</scope>
    <source>
        <strain evidence="5">DSM 14469</strain>
    </source>
</reference>
<dbReference type="InterPro" id="IPR018060">
    <property type="entry name" value="HTH_AraC"/>
</dbReference>
<dbReference type="GO" id="GO:0003700">
    <property type="term" value="F:DNA-binding transcription factor activity"/>
    <property type="evidence" value="ECO:0007669"/>
    <property type="project" value="InterPro"/>
</dbReference>
<dbReference type="PANTHER" id="PTHR43280">
    <property type="entry name" value="ARAC-FAMILY TRANSCRIPTIONAL REGULATOR"/>
    <property type="match status" value="1"/>
</dbReference>
<dbReference type="eggNOG" id="COG0662">
    <property type="taxonomic scope" value="Bacteria"/>
</dbReference>
<evidence type="ECO:0000256" key="3">
    <source>
        <dbReference type="ARBA" id="ARBA00023163"/>
    </source>
</evidence>
<evidence type="ECO:0000313" key="5">
    <source>
        <dbReference type="EMBL" id="EET58691.1"/>
    </source>
</evidence>